<dbReference type="Proteomes" id="UP001058974">
    <property type="component" value="Chromosome 3"/>
</dbReference>
<dbReference type="PROSITE" id="PS51375">
    <property type="entry name" value="PPR"/>
    <property type="match status" value="4"/>
</dbReference>
<comment type="similarity">
    <text evidence="2">Belongs to the PPR family. PCMP-E subfamily.</text>
</comment>
<dbReference type="PANTHER" id="PTHR47926:SF391">
    <property type="entry name" value="TETRATRICOPEPTIDE-LIKE HELICAL DOMAIN SUPERFAMILY"/>
    <property type="match status" value="1"/>
</dbReference>
<dbReference type="Pfam" id="PF12854">
    <property type="entry name" value="PPR_1"/>
    <property type="match status" value="1"/>
</dbReference>
<name>A0A9D4Y3H5_PEA</name>
<feature type="repeat" description="PPR" evidence="3">
    <location>
        <begin position="256"/>
        <end position="290"/>
    </location>
</feature>
<dbReference type="GO" id="GO:0009451">
    <property type="term" value="P:RNA modification"/>
    <property type="evidence" value="ECO:0007669"/>
    <property type="project" value="InterPro"/>
</dbReference>
<keyword evidence="1" id="KW-0677">Repeat</keyword>
<comment type="caution">
    <text evidence="4">The sequence shown here is derived from an EMBL/GenBank/DDBJ whole genome shotgun (WGS) entry which is preliminary data.</text>
</comment>
<keyword evidence="5" id="KW-1185">Reference proteome</keyword>
<dbReference type="AlphaFoldDB" id="A0A9D4Y3H5"/>
<feature type="non-terminal residue" evidence="4">
    <location>
        <position position="1"/>
    </location>
</feature>
<dbReference type="InterPro" id="IPR046960">
    <property type="entry name" value="PPR_At4g14850-like_plant"/>
</dbReference>
<evidence type="ECO:0000313" key="4">
    <source>
        <dbReference type="EMBL" id="KAI5432107.1"/>
    </source>
</evidence>
<dbReference type="EMBL" id="JAMSHJ010000003">
    <property type="protein sequence ID" value="KAI5432107.1"/>
    <property type="molecule type" value="Genomic_DNA"/>
</dbReference>
<feature type="repeat" description="PPR" evidence="3">
    <location>
        <begin position="93"/>
        <end position="127"/>
    </location>
</feature>
<proteinExistence type="inferred from homology"/>
<dbReference type="FunFam" id="1.25.40.10:FF:001214">
    <property type="entry name" value="Pentatricopeptide repeat-containing protein At2g20540"/>
    <property type="match status" value="1"/>
</dbReference>
<dbReference type="Pfam" id="PF20431">
    <property type="entry name" value="E_motif"/>
    <property type="match status" value="1"/>
</dbReference>
<dbReference type="Pfam" id="PF01535">
    <property type="entry name" value="PPR"/>
    <property type="match status" value="2"/>
</dbReference>
<dbReference type="FunFam" id="1.25.40.10:FF:000345">
    <property type="entry name" value="Pentatricopeptide repeat-containing protein"/>
    <property type="match status" value="1"/>
</dbReference>
<dbReference type="NCBIfam" id="TIGR00756">
    <property type="entry name" value="PPR"/>
    <property type="match status" value="5"/>
</dbReference>
<gene>
    <name evidence="4" type="ORF">KIW84_036021</name>
</gene>
<feature type="repeat" description="PPR" evidence="3">
    <location>
        <begin position="194"/>
        <end position="228"/>
    </location>
</feature>
<evidence type="ECO:0000313" key="5">
    <source>
        <dbReference type="Proteomes" id="UP001058974"/>
    </source>
</evidence>
<reference evidence="4 5" key="1">
    <citation type="journal article" date="2022" name="Nat. Genet.">
        <title>Improved pea reference genome and pan-genome highlight genomic features and evolutionary characteristics.</title>
        <authorList>
            <person name="Yang T."/>
            <person name="Liu R."/>
            <person name="Luo Y."/>
            <person name="Hu S."/>
            <person name="Wang D."/>
            <person name="Wang C."/>
            <person name="Pandey M.K."/>
            <person name="Ge S."/>
            <person name="Xu Q."/>
            <person name="Li N."/>
            <person name="Li G."/>
            <person name="Huang Y."/>
            <person name="Saxena R.K."/>
            <person name="Ji Y."/>
            <person name="Li M."/>
            <person name="Yan X."/>
            <person name="He Y."/>
            <person name="Liu Y."/>
            <person name="Wang X."/>
            <person name="Xiang C."/>
            <person name="Varshney R.K."/>
            <person name="Ding H."/>
            <person name="Gao S."/>
            <person name="Zong X."/>
        </authorList>
    </citation>
    <scope>NUCLEOTIDE SEQUENCE [LARGE SCALE GENOMIC DNA]</scope>
    <source>
        <strain evidence="4 5">cv. Zhongwan 6</strain>
    </source>
</reference>
<dbReference type="InterPro" id="IPR002885">
    <property type="entry name" value="PPR_rpt"/>
</dbReference>
<organism evidence="4 5">
    <name type="scientific">Pisum sativum</name>
    <name type="common">Garden pea</name>
    <name type="synonym">Lathyrus oleraceus</name>
    <dbReference type="NCBI Taxonomy" id="3888"/>
    <lineage>
        <taxon>Eukaryota</taxon>
        <taxon>Viridiplantae</taxon>
        <taxon>Streptophyta</taxon>
        <taxon>Embryophyta</taxon>
        <taxon>Tracheophyta</taxon>
        <taxon>Spermatophyta</taxon>
        <taxon>Magnoliopsida</taxon>
        <taxon>eudicotyledons</taxon>
        <taxon>Gunneridae</taxon>
        <taxon>Pentapetalae</taxon>
        <taxon>rosids</taxon>
        <taxon>fabids</taxon>
        <taxon>Fabales</taxon>
        <taxon>Fabaceae</taxon>
        <taxon>Papilionoideae</taxon>
        <taxon>50 kb inversion clade</taxon>
        <taxon>NPAAA clade</taxon>
        <taxon>Hologalegina</taxon>
        <taxon>IRL clade</taxon>
        <taxon>Fabeae</taxon>
        <taxon>Lathyrus</taxon>
    </lineage>
</organism>
<evidence type="ECO:0000256" key="2">
    <source>
        <dbReference type="ARBA" id="ARBA00061659"/>
    </source>
</evidence>
<dbReference type="Gramene" id="Psat03G0602100-T1">
    <property type="protein sequence ID" value="KAI5432107.1"/>
    <property type="gene ID" value="KIW84_036021"/>
</dbReference>
<dbReference type="PANTHER" id="PTHR47926">
    <property type="entry name" value="PENTATRICOPEPTIDE REPEAT-CONTAINING PROTEIN"/>
    <property type="match status" value="1"/>
</dbReference>
<evidence type="ECO:0000256" key="3">
    <source>
        <dbReference type="PROSITE-ProRule" id="PRU00708"/>
    </source>
</evidence>
<dbReference type="GO" id="GO:0003723">
    <property type="term" value="F:RNA binding"/>
    <property type="evidence" value="ECO:0007669"/>
    <property type="project" value="InterPro"/>
</dbReference>
<dbReference type="InterPro" id="IPR011990">
    <property type="entry name" value="TPR-like_helical_dom_sf"/>
</dbReference>
<protein>
    <recommendedName>
        <fullName evidence="6">Pentatricopeptide repeat-containing protein</fullName>
    </recommendedName>
</protein>
<dbReference type="InterPro" id="IPR046848">
    <property type="entry name" value="E_motif"/>
</dbReference>
<dbReference type="Pfam" id="PF13041">
    <property type="entry name" value="PPR_2"/>
    <property type="match status" value="3"/>
</dbReference>
<evidence type="ECO:0008006" key="6">
    <source>
        <dbReference type="Google" id="ProtNLM"/>
    </source>
</evidence>
<dbReference type="Gene3D" id="1.25.40.10">
    <property type="entry name" value="Tetratricopeptide repeat domain"/>
    <property type="match status" value="4"/>
</dbReference>
<accession>A0A9D4Y3H5</accession>
<sequence>TSHAATRIPNLIETKKINIMIRKRIGTTTPIPNLVTLKQIHALIIINGFDTSSNVVFLRNLVLTIATSLVGPIATPTVTNYAHQLFAQIPEPDTFMWNAMIRGSSQSPDPLRAISLYSQMHRCFVKPDNYTFPFVLKACTKLFWVNTGSAVHGRVLRFGFGSNTFVRNALLVFHAKCGDLKVATSLFDDSCKGDVVAWSSLIAGYAKRGDLSYARKLFDEMPERDLVSWNVMITGYAKQGEMENARLLFDEAPVRDVVSWNAVIAGYVVCNLNQQALELFDEMSRAGVCPDEVTLLSLLSACADLGDLEIGKKVHDKVMEISKGKLSTLLGNAIADMYAKCGNIDEALHVFRSIRDKDVISWNSVIVGLAFHGHAEESLGLFKEMLRTKICPNDITFGCVLAACSHAGKIDEGYKYFDLMRSEYKIEPNIRHYGCMVDMLGRAGLLKEAVKFIESMKIEPNAIVWRTLLGACKVHGDVELAKVANEKLLRMRKDQSGDYVLMSNLYASRGQWDGVEKVRKLMDDSGVTKSRGSSFVEA</sequence>
<feature type="repeat" description="PPR" evidence="3">
    <location>
        <begin position="358"/>
        <end position="392"/>
    </location>
</feature>
<evidence type="ECO:0000256" key="1">
    <source>
        <dbReference type="ARBA" id="ARBA00022737"/>
    </source>
</evidence>